<feature type="domain" description="Glycosyltransferase 2-like" evidence="1">
    <location>
        <begin position="6"/>
        <end position="188"/>
    </location>
</feature>
<dbReference type="OrthoDB" id="9771846at2"/>
<name>A0A2U2BA27_9BACT</name>
<keyword evidence="2" id="KW-0808">Transferase</keyword>
<evidence type="ECO:0000313" key="3">
    <source>
        <dbReference type="Proteomes" id="UP000244956"/>
    </source>
</evidence>
<reference evidence="2 3" key="1">
    <citation type="submission" date="2018-05" db="EMBL/GenBank/DDBJ databases">
        <title>Marinilabilia rubrum sp. nov., isolated from saltern sediment.</title>
        <authorList>
            <person name="Zhang R."/>
        </authorList>
    </citation>
    <scope>NUCLEOTIDE SEQUENCE [LARGE SCALE GENOMIC DNA]</scope>
    <source>
        <strain evidence="2 3">WTE16</strain>
    </source>
</reference>
<dbReference type="RefSeq" id="WP_109264026.1">
    <property type="nucleotide sequence ID" value="NZ_QEWP01000005.1"/>
</dbReference>
<dbReference type="SUPFAM" id="SSF53448">
    <property type="entry name" value="Nucleotide-diphospho-sugar transferases"/>
    <property type="match status" value="1"/>
</dbReference>
<dbReference type="Proteomes" id="UP000244956">
    <property type="component" value="Unassembled WGS sequence"/>
</dbReference>
<organism evidence="2 3">
    <name type="scientific">Marinilabilia rubra</name>
    <dbReference type="NCBI Taxonomy" id="2162893"/>
    <lineage>
        <taxon>Bacteria</taxon>
        <taxon>Pseudomonadati</taxon>
        <taxon>Bacteroidota</taxon>
        <taxon>Bacteroidia</taxon>
        <taxon>Marinilabiliales</taxon>
        <taxon>Marinilabiliaceae</taxon>
        <taxon>Marinilabilia</taxon>
    </lineage>
</organism>
<comment type="caution">
    <text evidence="2">The sequence shown here is derived from an EMBL/GenBank/DDBJ whole genome shotgun (WGS) entry which is preliminary data.</text>
</comment>
<dbReference type="PANTHER" id="PTHR43179">
    <property type="entry name" value="RHAMNOSYLTRANSFERASE WBBL"/>
    <property type="match status" value="1"/>
</dbReference>
<protein>
    <submittedName>
        <fullName evidence="2">Glycosyltransferase family 2 protein</fullName>
    </submittedName>
</protein>
<dbReference type="InterPro" id="IPR029044">
    <property type="entry name" value="Nucleotide-diphossugar_trans"/>
</dbReference>
<evidence type="ECO:0000259" key="1">
    <source>
        <dbReference type="Pfam" id="PF00535"/>
    </source>
</evidence>
<dbReference type="InterPro" id="IPR001173">
    <property type="entry name" value="Glyco_trans_2-like"/>
</dbReference>
<dbReference type="PANTHER" id="PTHR43179:SF7">
    <property type="entry name" value="RHAMNOSYLTRANSFERASE WBBL"/>
    <property type="match status" value="1"/>
</dbReference>
<sequence>MSPELSIVIVTYQPTPVTHLCFWSLEQCDLKNSEVIVVDNSGEKHFTKEIEDFYPFIRLYRNKKNEGFGRACNKGFKQANGEIILFLNPDTIVPSNVEEKIFSFFKEHPSAGAMGVKMIDAFGNFLPESKRNFPTPISSLLKLSGLQHYINTRKKSWQYYAEQLNPESKGKVQILSGAFMAVRRSAMESSGGFDPRFFLYAEDIDLSYTITQKGFENWYNPDITIVHLKGETSLRNKNYSRYFFDSMIEFYKKHFSLKHHKIKGSFTILLIRILQALKALKHQNKLKKRTQSLHEISLHKDSSPDTVELIRNQNKNMVFRNHSKNKSNTYYLTSTKNISPSGLIELINKNKERNIHFLMHHPQSGWLLQLNGKDETCPHILNTAVK</sequence>
<dbReference type="EMBL" id="QEWP01000005">
    <property type="protein sequence ID" value="PWD99925.1"/>
    <property type="molecule type" value="Genomic_DNA"/>
</dbReference>
<gene>
    <name evidence="2" type="ORF">DDZ16_08530</name>
</gene>
<dbReference type="AlphaFoldDB" id="A0A2U2BA27"/>
<dbReference type="Gene3D" id="3.90.550.10">
    <property type="entry name" value="Spore Coat Polysaccharide Biosynthesis Protein SpsA, Chain A"/>
    <property type="match status" value="1"/>
</dbReference>
<dbReference type="GO" id="GO:0016740">
    <property type="term" value="F:transferase activity"/>
    <property type="evidence" value="ECO:0007669"/>
    <property type="project" value="UniProtKB-KW"/>
</dbReference>
<evidence type="ECO:0000313" key="2">
    <source>
        <dbReference type="EMBL" id="PWD99925.1"/>
    </source>
</evidence>
<dbReference type="Pfam" id="PF00535">
    <property type="entry name" value="Glycos_transf_2"/>
    <property type="match status" value="1"/>
</dbReference>
<keyword evidence="3" id="KW-1185">Reference proteome</keyword>
<proteinExistence type="predicted"/>
<accession>A0A2U2BA27</accession>
<dbReference type="CDD" id="cd04186">
    <property type="entry name" value="GT_2_like_c"/>
    <property type="match status" value="1"/>
</dbReference>